<keyword evidence="2" id="KW-1185">Reference proteome</keyword>
<dbReference type="Gene3D" id="3.40.50.2000">
    <property type="entry name" value="Glycogen Phosphorylase B"/>
    <property type="match status" value="2"/>
</dbReference>
<name>A0A0E9MQD1_9SPHN</name>
<sequence>MAELLSVPDKLALVYQPNSYVRRGPPETCIQVVTQYRTAGFATELMLVRARTSLPAGLAVSEALPRFLSRAPWKVVRAVGIKRLDRQFIRRLRQLDPANTIVDVWPGWPSPIIAEARRLGFTIVRTMINSACALSKAILDEAYRHHGLPPTHDVTERLVRAETEELQQYDYIFSPSAEVDRSLAMIGIPEARVIHSSFGWNPARFADSKPAAKPEGRLRFLFVGSVGVRKGVPELLEAWRRAALPDAELLIIGNVESSYDELFRANLPDGVEHMPFSMNIGGFYKSADVFVFPSLEEGAPQVVYEAAGCGAAILTTPMGQARMIEAEVNGLVVPPADVDALAEAMRRLANDRPLLARLKRAAAESAKDFEYPVVGDRRAAVMRALLERRTADERLAVGA</sequence>
<dbReference type="OrthoDB" id="9790710at2"/>
<dbReference type="RefSeq" id="WP_157032872.1">
    <property type="nucleotide sequence ID" value="NZ_BBWU01000035.1"/>
</dbReference>
<reference evidence="1 2" key="1">
    <citation type="submission" date="2015-04" db="EMBL/GenBank/DDBJ databases">
        <title>Whole genome shotgun sequence of Sphingomonas changbaiensis NBRC 104936.</title>
        <authorList>
            <person name="Katano-Makiyama Y."/>
            <person name="Hosoyama A."/>
            <person name="Hashimoto M."/>
            <person name="Noguchi M."/>
            <person name="Tsuchikane K."/>
            <person name="Ohji S."/>
            <person name="Yamazoe A."/>
            <person name="Ichikawa N."/>
            <person name="Kimura A."/>
            <person name="Fujita N."/>
        </authorList>
    </citation>
    <scope>NUCLEOTIDE SEQUENCE [LARGE SCALE GENOMIC DNA]</scope>
    <source>
        <strain evidence="1 2">NBRC 104936</strain>
    </source>
</reference>
<dbReference type="EMBL" id="BBWU01000035">
    <property type="protein sequence ID" value="GAO39641.1"/>
    <property type="molecule type" value="Genomic_DNA"/>
</dbReference>
<comment type="caution">
    <text evidence="1">The sequence shown here is derived from an EMBL/GenBank/DDBJ whole genome shotgun (WGS) entry which is preliminary data.</text>
</comment>
<evidence type="ECO:0000313" key="1">
    <source>
        <dbReference type="EMBL" id="GAO39641.1"/>
    </source>
</evidence>
<dbReference type="CDD" id="cd03801">
    <property type="entry name" value="GT4_PimA-like"/>
    <property type="match status" value="1"/>
</dbReference>
<protein>
    <submittedName>
        <fullName evidence="1">Uncharacterized protein</fullName>
    </submittedName>
</protein>
<dbReference type="STRING" id="1219043.SCH01S_35_00760"/>
<evidence type="ECO:0000313" key="2">
    <source>
        <dbReference type="Proteomes" id="UP000033202"/>
    </source>
</evidence>
<organism evidence="1 2">
    <name type="scientific">Sphingomonas changbaiensis NBRC 104936</name>
    <dbReference type="NCBI Taxonomy" id="1219043"/>
    <lineage>
        <taxon>Bacteria</taxon>
        <taxon>Pseudomonadati</taxon>
        <taxon>Pseudomonadota</taxon>
        <taxon>Alphaproteobacteria</taxon>
        <taxon>Sphingomonadales</taxon>
        <taxon>Sphingomonadaceae</taxon>
        <taxon>Sphingomonas</taxon>
    </lineage>
</organism>
<gene>
    <name evidence="1" type="ORF">SCH01S_35_00760</name>
</gene>
<dbReference type="Proteomes" id="UP000033202">
    <property type="component" value="Unassembled WGS sequence"/>
</dbReference>
<dbReference type="SUPFAM" id="SSF53756">
    <property type="entry name" value="UDP-Glycosyltransferase/glycogen phosphorylase"/>
    <property type="match status" value="1"/>
</dbReference>
<dbReference type="PANTHER" id="PTHR12526">
    <property type="entry name" value="GLYCOSYLTRANSFERASE"/>
    <property type="match status" value="1"/>
</dbReference>
<dbReference type="AlphaFoldDB" id="A0A0E9MQD1"/>
<dbReference type="Pfam" id="PF13692">
    <property type="entry name" value="Glyco_trans_1_4"/>
    <property type="match status" value="1"/>
</dbReference>
<proteinExistence type="predicted"/>
<accession>A0A0E9MQD1</accession>